<name>A0ABW3JXB4_9BACT</name>
<organism evidence="2 3">
    <name type="scientific">Ohtaekwangia kribbensis</name>
    <dbReference type="NCBI Taxonomy" id="688913"/>
    <lineage>
        <taxon>Bacteria</taxon>
        <taxon>Pseudomonadati</taxon>
        <taxon>Bacteroidota</taxon>
        <taxon>Cytophagia</taxon>
        <taxon>Cytophagales</taxon>
        <taxon>Fulvivirgaceae</taxon>
        <taxon>Ohtaekwangia</taxon>
    </lineage>
</organism>
<dbReference type="RefSeq" id="WP_377573420.1">
    <property type="nucleotide sequence ID" value="NZ_JBHTKA010000001.1"/>
</dbReference>
<proteinExistence type="predicted"/>
<accession>A0ABW3JXB4</accession>
<sequence>MSTNKSKRTTASRPAQKITARESAGISMPSAVDQDAEKSTWTQMYSISERWRLDMDFFCDELVFFTGLIDKYFMGLLAEKDLEGTQKTVAELSELDSRQIDFVHKLVQHQQRLTNLIQNPFSHEVQLCQQGHVELEKEISEFVKDFRLVKRKVFQLAANAIESQKVKHLLKE</sequence>
<protein>
    <submittedName>
        <fullName evidence="2">Uncharacterized protein</fullName>
    </submittedName>
</protein>
<dbReference type="Proteomes" id="UP001597112">
    <property type="component" value="Unassembled WGS sequence"/>
</dbReference>
<feature type="compositionally biased region" description="Basic residues" evidence="1">
    <location>
        <begin position="1"/>
        <end position="10"/>
    </location>
</feature>
<comment type="caution">
    <text evidence="2">The sequence shown here is derived from an EMBL/GenBank/DDBJ whole genome shotgun (WGS) entry which is preliminary data.</text>
</comment>
<gene>
    <name evidence="2" type="ORF">ACFQ21_00780</name>
</gene>
<dbReference type="EMBL" id="JBHTKA010000001">
    <property type="protein sequence ID" value="MFD0997811.1"/>
    <property type="molecule type" value="Genomic_DNA"/>
</dbReference>
<evidence type="ECO:0000313" key="3">
    <source>
        <dbReference type="Proteomes" id="UP001597112"/>
    </source>
</evidence>
<evidence type="ECO:0000256" key="1">
    <source>
        <dbReference type="SAM" id="MobiDB-lite"/>
    </source>
</evidence>
<reference evidence="3" key="1">
    <citation type="journal article" date="2019" name="Int. J. Syst. Evol. Microbiol.">
        <title>The Global Catalogue of Microorganisms (GCM) 10K type strain sequencing project: providing services to taxonomists for standard genome sequencing and annotation.</title>
        <authorList>
            <consortium name="The Broad Institute Genomics Platform"/>
            <consortium name="The Broad Institute Genome Sequencing Center for Infectious Disease"/>
            <person name="Wu L."/>
            <person name="Ma J."/>
        </authorList>
    </citation>
    <scope>NUCLEOTIDE SEQUENCE [LARGE SCALE GENOMIC DNA]</scope>
    <source>
        <strain evidence="3">CCUG 58938</strain>
    </source>
</reference>
<feature type="region of interest" description="Disordered" evidence="1">
    <location>
        <begin position="1"/>
        <end position="34"/>
    </location>
</feature>
<keyword evidence="3" id="KW-1185">Reference proteome</keyword>
<evidence type="ECO:0000313" key="2">
    <source>
        <dbReference type="EMBL" id="MFD0997811.1"/>
    </source>
</evidence>